<proteinExistence type="predicted"/>
<dbReference type="AlphaFoldDB" id="A0A6J1RF21"/>
<keyword evidence="2" id="KW-1185">Reference proteome</keyword>
<evidence type="ECO:0000256" key="1">
    <source>
        <dbReference type="SAM" id="MobiDB-lite"/>
    </source>
</evidence>
<feature type="compositionally biased region" description="Basic and acidic residues" evidence="1">
    <location>
        <begin position="70"/>
        <end position="79"/>
    </location>
</feature>
<evidence type="ECO:0000313" key="3">
    <source>
        <dbReference type="RefSeq" id="XP_024892878.1"/>
    </source>
</evidence>
<reference evidence="3" key="1">
    <citation type="submission" date="2025-08" db="UniProtKB">
        <authorList>
            <consortium name="RefSeq"/>
        </authorList>
    </citation>
    <scope>IDENTIFICATION</scope>
    <source>
        <tissue evidence="3">Whole body</tissue>
    </source>
</reference>
<feature type="region of interest" description="Disordered" evidence="1">
    <location>
        <begin position="60"/>
        <end position="102"/>
    </location>
</feature>
<sequence>MDQLEVIPRDPNAVRPSEETDQSMGLTAAEVQLFMRNNDAEQLDLFQEVPEAVAEQIVRECGEQPAGPENNDKGQSRDEEKDDDQPDQSTTSEIAAGAAIAP</sequence>
<protein>
    <submittedName>
        <fullName evidence="3">Uncharacterized protein LOC112468078</fullName>
    </submittedName>
</protein>
<organism evidence="2 3">
    <name type="scientific">Temnothorax curvispinosus</name>
    <dbReference type="NCBI Taxonomy" id="300111"/>
    <lineage>
        <taxon>Eukaryota</taxon>
        <taxon>Metazoa</taxon>
        <taxon>Ecdysozoa</taxon>
        <taxon>Arthropoda</taxon>
        <taxon>Hexapoda</taxon>
        <taxon>Insecta</taxon>
        <taxon>Pterygota</taxon>
        <taxon>Neoptera</taxon>
        <taxon>Endopterygota</taxon>
        <taxon>Hymenoptera</taxon>
        <taxon>Apocrita</taxon>
        <taxon>Aculeata</taxon>
        <taxon>Formicoidea</taxon>
        <taxon>Formicidae</taxon>
        <taxon>Myrmicinae</taxon>
        <taxon>Temnothorax</taxon>
    </lineage>
</organism>
<accession>A0A6J1RF21</accession>
<dbReference type="Proteomes" id="UP000504618">
    <property type="component" value="Unplaced"/>
</dbReference>
<dbReference type="GeneID" id="112468078"/>
<dbReference type="RefSeq" id="XP_024892878.1">
    <property type="nucleotide sequence ID" value="XM_025037110.1"/>
</dbReference>
<name>A0A6J1RF21_9HYME</name>
<gene>
    <name evidence="3" type="primary">LOC112468078</name>
</gene>
<feature type="region of interest" description="Disordered" evidence="1">
    <location>
        <begin position="1"/>
        <end position="24"/>
    </location>
</feature>
<evidence type="ECO:0000313" key="2">
    <source>
        <dbReference type="Proteomes" id="UP000504618"/>
    </source>
</evidence>